<dbReference type="Gene3D" id="3.40.50.12780">
    <property type="entry name" value="N-terminal domain of ligase-like"/>
    <property type="match status" value="1"/>
</dbReference>
<feature type="transmembrane region" description="Helical" evidence="1">
    <location>
        <begin position="701"/>
        <end position="725"/>
    </location>
</feature>
<dbReference type="InterPro" id="IPR020845">
    <property type="entry name" value="AMP-binding_CS"/>
</dbReference>
<comment type="caution">
    <text evidence="3">The sequence shown here is derived from an EMBL/GenBank/DDBJ whole genome shotgun (WGS) entry which is preliminary data.</text>
</comment>
<dbReference type="SUPFAM" id="SSF51161">
    <property type="entry name" value="Trimeric LpxA-like enzymes"/>
    <property type="match status" value="3"/>
</dbReference>
<keyword evidence="1" id="KW-1133">Transmembrane helix</keyword>
<dbReference type="Gene3D" id="1.10.1200.10">
    <property type="entry name" value="ACP-like"/>
    <property type="match status" value="1"/>
</dbReference>
<dbReference type="GO" id="GO:0005737">
    <property type="term" value="C:cytoplasm"/>
    <property type="evidence" value="ECO:0007669"/>
    <property type="project" value="TreeGrafter"/>
</dbReference>
<feature type="transmembrane region" description="Helical" evidence="1">
    <location>
        <begin position="897"/>
        <end position="919"/>
    </location>
</feature>
<dbReference type="PANTHER" id="PTHR45527">
    <property type="entry name" value="NONRIBOSOMAL PEPTIDE SYNTHETASE"/>
    <property type="match status" value="1"/>
</dbReference>
<dbReference type="OrthoDB" id="9803968at2"/>
<dbReference type="Pfam" id="PF13193">
    <property type="entry name" value="AMP-binding_C"/>
    <property type="match status" value="1"/>
</dbReference>
<evidence type="ECO:0000313" key="4">
    <source>
        <dbReference type="Proteomes" id="UP000474159"/>
    </source>
</evidence>
<organism evidence="3 4">
    <name type="scientific">Methylobacterium soli</name>
    <dbReference type="NCBI Taxonomy" id="553447"/>
    <lineage>
        <taxon>Bacteria</taxon>
        <taxon>Pseudomonadati</taxon>
        <taxon>Pseudomonadota</taxon>
        <taxon>Alphaproteobacteria</taxon>
        <taxon>Hyphomicrobiales</taxon>
        <taxon>Methylobacteriaceae</taxon>
        <taxon>Methylobacterium</taxon>
    </lineage>
</organism>
<feature type="transmembrane region" description="Helical" evidence="1">
    <location>
        <begin position="939"/>
        <end position="963"/>
    </location>
</feature>
<dbReference type="CDD" id="cd05930">
    <property type="entry name" value="A_NRPS"/>
    <property type="match status" value="1"/>
</dbReference>
<dbReference type="InterPro" id="IPR012728">
    <property type="entry name" value="Pls/PosA_C"/>
</dbReference>
<dbReference type="Proteomes" id="UP000474159">
    <property type="component" value="Unassembled WGS sequence"/>
</dbReference>
<dbReference type="EMBL" id="VZZK01000005">
    <property type="protein sequence ID" value="KAB1080444.1"/>
    <property type="molecule type" value="Genomic_DNA"/>
</dbReference>
<evidence type="ECO:0000259" key="2">
    <source>
        <dbReference type="PROSITE" id="PS50075"/>
    </source>
</evidence>
<feature type="transmembrane region" description="Helical" evidence="1">
    <location>
        <begin position="666"/>
        <end position="689"/>
    </location>
</feature>
<dbReference type="PANTHER" id="PTHR45527:SF1">
    <property type="entry name" value="FATTY ACID SYNTHASE"/>
    <property type="match status" value="1"/>
</dbReference>
<dbReference type="Pfam" id="PF00501">
    <property type="entry name" value="AMP-binding"/>
    <property type="match status" value="1"/>
</dbReference>
<dbReference type="RefSeq" id="WP_150998781.1">
    <property type="nucleotide sequence ID" value="NZ_VZZK01000005.1"/>
</dbReference>
<dbReference type="InterPro" id="IPR011004">
    <property type="entry name" value="Trimer_LpxA-like_sf"/>
</dbReference>
<dbReference type="InterPro" id="IPR000873">
    <property type="entry name" value="AMP-dep_synth/lig_dom"/>
</dbReference>
<name>A0A6L3T1K4_9HYPH</name>
<dbReference type="GO" id="GO:0043041">
    <property type="term" value="P:amino acid activation for nonribosomal peptide biosynthetic process"/>
    <property type="evidence" value="ECO:0007669"/>
    <property type="project" value="TreeGrafter"/>
</dbReference>
<dbReference type="PROSITE" id="PS00455">
    <property type="entry name" value="AMP_BINDING"/>
    <property type="match status" value="1"/>
</dbReference>
<dbReference type="Pfam" id="PF00550">
    <property type="entry name" value="PP-binding"/>
    <property type="match status" value="1"/>
</dbReference>
<evidence type="ECO:0000313" key="3">
    <source>
        <dbReference type="EMBL" id="KAB1080444.1"/>
    </source>
</evidence>
<dbReference type="Gene3D" id="3.30.300.30">
    <property type="match status" value="1"/>
</dbReference>
<dbReference type="InterPro" id="IPR009081">
    <property type="entry name" value="PP-bd_ACP"/>
</dbReference>
<dbReference type="GO" id="GO:0044550">
    <property type="term" value="P:secondary metabolite biosynthetic process"/>
    <property type="evidence" value="ECO:0007669"/>
    <property type="project" value="TreeGrafter"/>
</dbReference>
<proteinExistence type="predicted"/>
<dbReference type="Gene3D" id="2.160.10.10">
    <property type="entry name" value="Hexapeptide repeat proteins"/>
    <property type="match status" value="3"/>
</dbReference>
<feature type="domain" description="Carrier" evidence="2">
    <location>
        <begin position="558"/>
        <end position="635"/>
    </location>
</feature>
<dbReference type="GO" id="GO:0031177">
    <property type="term" value="F:phosphopantetheine binding"/>
    <property type="evidence" value="ECO:0007669"/>
    <property type="project" value="TreeGrafter"/>
</dbReference>
<dbReference type="SUPFAM" id="SSF56801">
    <property type="entry name" value="Acetyl-CoA synthetase-like"/>
    <property type="match status" value="1"/>
</dbReference>
<keyword evidence="4" id="KW-1185">Reference proteome</keyword>
<dbReference type="InterPro" id="IPR045851">
    <property type="entry name" value="AMP-bd_C_sf"/>
</dbReference>
<dbReference type="NCBIfam" id="TIGR01733">
    <property type="entry name" value="AA-adenyl-dom"/>
    <property type="match status" value="1"/>
</dbReference>
<dbReference type="InterPro" id="IPR025110">
    <property type="entry name" value="AMP-bd_C"/>
</dbReference>
<reference evidence="3 4" key="1">
    <citation type="submission" date="2019-09" db="EMBL/GenBank/DDBJ databases">
        <title>YIM 48816 draft genome.</title>
        <authorList>
            <person name="Jiang L."/>
        </authorList>
    </citation>
    <scope>NUCLEOTIDE SEQUENCE [LARGE SCALE GENOMIC DNA]</scope>
    <source>
        <strain evidence="3 4">YIM 48816</strain>
    </source>
</reference>
<keyword evidence="1" id="KW-0812">Transmembrane</keyword>
<dbReference type="InterPro" id="IPR036736">
    <property type="entry name" value="ACP-like_sf"/>
</dbReference>
<protein>
    <submittedName>
        <fullName evidence="3">Amino acid adenylation domain-containing protein</fullName>
    </submittedName>
</protein>
<dbReference type="SUPFAM" id="SSF47336">
    <property type="entry name" value="ACP-like"/>
    <property type="match status" value="1"/>
</dbReference>
<accession>A0A6L3T1K4</accession>
<dbReference type="PROSITE" id="PS50075">
    <property type="entry name" value="CARRIER"/>
    <property type="match status" value="1"/>
</dbReference>
<dbReference type="InterPro" id="IPR042099">
    <property type="entry name" value="ANL_N_sf"/>
</dbReference>
<dbReference type="InterPro" id="IPR010071">
    <property type="entry name" value="AA_adenyl_dom"/>
</dbReference>
<gene>
    <name evidence="3" type="ORF">F6X53_07060</name>
</gene>
<keyword evidence="1" id="KW-0472">Membrane</keyword>
<feature type="transmembrane region" description="Helical" evidence="1">
    <location>
        <begin position="1148"/>
        <end position="1171"/>
    </location>
</feature>
<sequence length="1366" mass="145648">MSSLAEMTRPVAETHAQERVVAARAVDASLSGKAFLRGAVQPELIRDEVLPEIFLATAAARPDHPALIDGARKGPDGRHPHLTYAEVVAQAGRIARGLAHRGIGPGDVVGLWMARGPDLLVTQIGITLSGAAWLPFDAEAPADRVAVCLADAAAKALLVSSALRPGAPDAAPALTPDELAAGTPADAPIPDLRAAGLTPRHPAYLIYTSGSTGVPKGIVISHANICHFLRSGNALYGMRGDDVVFQGASVAFDLSMEEIWVPYLVGASLFVASPAMMGDVEALPGILTEAGCTVIDTVPTLLAMISQDLPTVRLVLLGGEALPEPLVARWATPSRQLFNTYGPTEATVVATAAEMRPGEPVTIGGPIPNYTIYVADEALNLLAPGQQGELLIGGPGVAGGYLQRPELTAEKFVANPFADDGADPVLYRSGDAVTLDAAGNILFQGRIDDQVKIRGFRVELGEIEARIQAQAGLNQAAVVLRQDDGVDRLVAFLVPERGAEIDKAALRQALAAQMPPYMVPGHFEFVPVLPRLTSGKVDRKALRAAPLTIAVVEGEQEPPANETEAALLAAANQVFGPQPILLDGDFFTDLGGHSLLAARFVSAVREAPALAAITLQDVYARRTLRAMSDALIERTGGAGSQAVSRDLAFAAPPLLRRALCGLAQAVALPFVIALATAQWLGIFVTYLLLTGGSLGFFGELAVLLLVYIGINAVTACIAVAAKWLILGRTRPGRYPLWGVYYYRWWLTQRLTPLVHVKWLQGSPAIVIYLRLLGARIGRDTLISDTDIGAPDLLSIGDGASLGGRLVIANAEVTGNELVIGSVTIGRDVAIGTSCVISHDTEIGDQAEIADLTTIPAGTRVGARECWDGSPGRKVGLADPSGLPEPATASPRRRAAFLAAYTLLLAAIPAVGLLPIFPAFFIFDQISDSLGTITDIDYHWYLPLLTWPTAMLMTAGTVMLIAGIRWAILPRRRSGTYSVHSGFYLRKWTVALAAEVTLETLSSLFATVYMRAWYRLMGARMGQGAEISTNLGSRHDLAAIGARNFIADEVVYGEEEIRRGWMHLHEARTGARVFVGNDAVVPPGAVIPDDVLIGIKSKPPANSMMAPGETWFGSPPIKLPVRQKVDLGSLAQTYEPGLGPKLRRGIFEAFATSFSPMLYITLAITAIDWYFYPAILAGDWLGLAVSFVVVSVAIAMIQSSAVIGLKWLLMGRYQPGMRPMWSWWAMRTEAIAVAYWGLAGKVLLEHLQGTPFLPWALRLFGVKVGQGVCMLTTDITEFDCVSIGDYATINRTSALQTHLYEDRIMKVGRVAVGRGVSVGAFSTVLYDTRVGDYARLRPLTIVMKGESIPAHSEWEGAPAVPVVHEAP</sequence>
<evidence type="ECO:0000256" key="1">
    <source>
        <dbReference type="SAM" id="Phobius"/>
    </source>
</evidence>
<dbReference type="NCBIfam" id="TIGR02353">
    <property type="entry name" value="NRPS_term_dom"/>
    <property type="match status" value="1"/>
</dbReference>
<feature type="transmembrane region" description="Helical" evidence="1">
    <location>
        <begin position="1183"/>
        <end position="1208"/>
    </location>
</feature>